<evidence type="ECO:0000313" key="2">
    <source>
        <dbReference type="Proteomes" id="UP001062776"/>
    </source>
</evidence>
<accession>A0ABQ0Q4F6</accession>
<name>A0ABQ0Q4F6_9PROT</name>
<evidence type="ECO:0008006" key="3">
    <source>
        <dbReference type="Google" id="ProtNLM"/>
    </source>
</evidence>
<dbReference type="Proteomes" id="UP001062776">
    <property type="component" value="Unassembled WGS sequence"/>
</dbReference>
<proteinExistence type="predicted"/>
<evidence type="ECO:0000313" key="1">
    <source>
        <dbReference type="EMBL" id="GBQ90983.1"/>
    </source>
</evidence>
<dbReference type="RefSeq" id="WP_264816222.1">
    <property type="nucleotide sequence ID" value="NZ_BAPV01000037.1"/>
</dbReference>
<keyword evidence="2" id="KW-1185">Reference proteome</keyword>
<protein>
    <recommendedName>
        <fullName evidence="3">Ferritin-like domain-containing protein</fullName>
    </recommendedName>
</protein>
<organism evidence="1 2">
    <name type="scientific">Asaia krungthepensis NRIC 0535</name>
    <dbReference type="NCBI Taxonomy" id="1307925"/>
    <lineage>
        <taxon>Bacteria</taxon>
        <taxon>Pseudomonadati</taxon>
        <taxon>Pseudomonadota</taxon>
        <taxon>Alphaproteobacteria</taxon>
        <taxon>Acetobacterales</taxon>
        <taxon>Acetobacteraceae</taxon>
        <taxon>Asaia</taxon>
    </lineage>
</organism>
<comment type="caution">
    <text evidence="1">The sequence shown here is derived from an EMBL/GenBank/DDBJ whole genome shotgun (WGS) entry which is preliminary data.</text>
</comment>
<gene>
    <name evidence="1" type="ORF">AA0535_2168</name>
</gene>
<dbReference type="EMBL" id="BAPV01000037">
    <property type="protein sequence ID" value="GBQ90983.1"/>
    <property type="molecule type" value="Genomic_DNA"/>
</dbReference>
<reference evidence="1" key="1">
    <citation type="submission" date="2013-04" db="EMBL/GenBank/DDBJ databases">
        <title>The genome sequencing project of 58 acetic acid bacteria.</title>
        <authorList>
            <person name="Okamoto-Kainuma A."/>
            <person name="Ishikawa M."/>
            <person name="Umino S."/>
            <person name="Koizumi Y."/>
            <person name="Shiwa Y."/>
            <person name="Yoshikawa H."/>
            <person name="Matsutani M."/>
            <person name="Matsushita K."/>
        </authorList>
    </citation>
    <scope>NUCLEOTIDE SEQUENCE</scope>
    <source>
        <strain evidence="1">NRIC 0535</strain>
    </source>
</reference>
<sequence>MLDNLVIAVSNMSLSEDFTNALREISERGFAPSGPVRTALAQEIVINPALRSHKFRRHAVAEKANAWTLGQIGSLLKPGELRTKMHDHAADEYKHFQIFEALSEINEYPSTHDFDFLLEKEKSFVASFDGDIVGFICDTLAAEVRTYFSLSAYVEPLRFLETQVQRKYNKALTKVLDDEARHIRYTAHYIDKWFRDGLELLPQLQQSFEVYNSSDWSDVRDTAEFIISHKDRNIASE</sequence>